<feature type="region of interest" description="Disordered" evidence="1">
    <location>
        <begin position="120"/>
        <end position="139"/>
    </location>
</feature>
<protein>
    <submittedName>
        <fullName evidence="2">Uncharacterized protein</fullName>
    </submittedName>
</protein>
<name>A0A137PIK3_CONC2</name>
<gene>
    <name evidence="2" type="ORF">CONCODRAFT_76698</name>
</gene>
<sequence length="139" mass="16090">MSILQKLYLRTNSHILKSNLLSQRRRLYSSKPNESIPNLNKSSPIRSLYFKSVIIWIIFGSVSLQLQWVKMEVNQLEEKFKVESLLLKDQIEKIDKAPEQENSNKELDLDELRKASRAKFAKSLSDSNDKNGNGPEKVL</sequence>
<organism evidence="2 3">
    <name type="scientific">Conidiobolus coronatus (strain ATCC 28846 / CBS 209.66 / NRRL 28638)</name>
    <name type="common">Delacroixia coronata</name>
    <dbReference type="NCBI Taxonomy" id="796925"/>
    <lineage>
        <taxon>Eukaryota</taxon>
        <taxon>Fungi</taxon>
        <taxon>Fungi incertae sedis</taxon>
        <taxon>Zoopagomycota</taxon>
        <taxon>Entomophthoromycotina</taxon>
        <taxon>Entomophthoromycetes</taxon>
        <taxon>Entomophthorales</taxon>
        <taxon>Ancylistaceae</taxon>
        <taxon>Conidiobolus</taxon>
    </lineage>
</organism>
<accession>A0A137PIK3</accession>
<dbReference type="EMBL" id="KQ964420">
    <property type="protein sequence ID" value="KXN74834.1"/>
    <property type="molecule type" value="Genomic_DNA"/>
</dbReference>
<evidence type="ECO:0000256" key="1">
    <source>
        <dbReference type="SAM" id="MobiDB-lite"/>
    </source>
</evidence>
<dbReference type="AlphaFoldDB" id="A0A137PIK3"/>
<reference evidence="2 3" key="1">
    <citation type="journal article" date="2015" name="Genome Biol. Evol.">
        <title>Phylogenomic analyses indicate that early fungi evolved digesting cell walls of algal ancestors of land plants.</title>
        <authorList>
            <person name="Chang Y."/>
            <person name="Wang S."/>
            <person name="Sekimoto S."/>
            <person name="Aerts A.L."/>
            <person name="Choi C."/>
            <person name="Clum A."/>
            <person name="LaButti K.M."/>
            <person name="Lindquist E.A."/>
            <person name="Yee Ngan C."/>
            <person name="Ohm R.A."/>
            <person name="Salamov A.A."/>
            <person name="Grigoriev I.V."/>
            <person name="Spatafora J.W."/>
            <person name="Berbee M.L."/>
        </authorList>
    </citation>
    <scope>NUCLEOTIDE SEQUENCE [LARGE SCALE GENOMIC DNA]</scope>
    <source>
        <strain evidence="2 3">NRRL 28638</strain>
    </source>
</reference>
<dbReference type="Proteomes" id="UP000070444">
    <property type="component" value="Unassembled WGS sequence"/>
</dbReference>
<evidence type="ECO:0000313" key="2">
    <source>
        <dbReference type="EMBL" id="KXN74834.1"/>
    </source>
</evidence>
<proteinExistence type="predicted"/>
<evidence type="ECO:0000313" key="3">
    <source>
        <dbReference type="Proteomes" id="UP000070444"/>
    </source>
</evidence>
<feature type="non-terminal residue" evidence="2">
    <location>
        <position position="139"/>
    </location>
</feature>
<keyword evidence="3" id="KW-1185">Reference proteome</keyword>